<dbReference type="InterPro" id="IPR029410">
    <property type="entry name" value="CAP_assoc"/>
</dbReference>
<organism evidence="5 6">
    <name type="scientific">Kurthia gibsonii</name>
    <dbReference type="NCBI Taxonomy" id="33946"/>
    <lineage>
        <taxon>Bacteria</taxon>
        <taxon>Bacillati</taxon>
        <taxon>Bacillota</taxon>
        <taxon>Bacilli</taxon>
        <taxon>Bacillales</taxon>
        <taxon>Caryophanaceae</taxon>
        <taxon>Kurthia</taxon>
    </lineage>
</organism>
<sequence length="352" mass="40124">MLKALLRFLVLFVILLIGFFYFDQPVKENEPLKGPTKTVPNTTAPQLSGDVQQRPKTGWSTYVGKDISTFEKKMGQPIRKGPSAYGFTWWVYGDENQYMLVGVEKDKINQVYVTGTRVDFAPFKMGQTLDELYRTTITDMEVNIKIQQNIYTMVLSEEDLQSRLLIMYNGVLAQLYFDSATKKLMAVRYIDGETLVKQKPYDMTYVGEVIETKKPSSFEQEKINQENAQQLFELSNVYREINDLPALEKDGKLSEVTSTQLKGLVMERLAKSDAPDTDLQSLLKENDVDFEETAENIAEDYADAADAISGILNSEKHRQDLLNVTYNHLGTASFENNFAQIFIEQKPESDSK</sequence>
<evidence type="ECO:0000259" key="3">
    <source>
        <dbReference type="Pfam" id="PF00188"/>
    </source>
</evidence>
<comment type="caution">
    <text evidence="5">The sequence shown here is derived from an EMBL/GenBank/DDBJ whole genome shotgun (WGS) entry which is preliminary data.</text>
</comment>
<dbReference type="Gene3D" id="3.40.33.10">
    <property type="entry name" value="CAP"/>
    <property type="match status" value="1"/>
</dbReference>
<name>A0ABU9LJB0_9BACL</name>
<keyword evidence="2" id="KW-0472">Membrane</keyword>
<feature type="domain" description="SCP" evidence="3">
    <location>
        <begin position="233"/>
        <end position="333"/>
    </location>
</feature>
<feature type="compositionally biased region" description="Polar residues" evidence="1">
    <location>
        <begin position="38"/>
        <end position="58"/>
    </location>
</feature>
<dbReference type="Pfam" id="PF00188">
    <property type="entry name" value="CAP"/>
    <property type="match status" value="1"/>
</dbReference>
<evidence type="ECO:0000259" key="4">
    <source>
        <dbReference type="Pfam" id="PF14504"/>
    </source>
</evidence>
<evidence type="ECO:0000313" key="6">
    <source>
        <dbReference type="Proteomes" id="UP001398420"/>
    </source>
</evidence>
<reference evidence="5 6" key="1">
    <citation type="submission" date="2024-04" db="EMBL/GenBank/DDBJ databases">
        <authorList>
            <person name="Wu Y.S."/>
            <person name="Zhang L."/>
        </authorList>
    </citation>
    <scope>NUCLEOTIDE SEQUENCE [LARGE SCALE GENOMIC DNA]</scope>
    <source>
        <strain evidence="5 6">KG-01</strain>
    </source>
</reference>
<gene>
    <name evidence="5" type="ORF">AAF454_00760</name>
</gene>
<accession>A0ABU9LJB0</accession>
<feature type="region of interest" description="Disordered" evidence="1">
    <location>
        <begin position="31"/>
        <end position="58"/>
    </location>
</feature>
<evidence type="ECO:0000256" key="2">
    <source>
        <dbReference type="SAM" id="Phobius"/>
    </source>
</evidence>
<keyword evidence="2" id="KW-0812">Transmembrane</keyword>
<feature type="domain" description="CAP-associated" evidence="4">
    <location>
        <begin position="64"/>
        <end position="201"/>
    </location>
</feature>
<dbReference type="Pfam" id="PF14504">
    <property type="entry name" value="CAP_assoc_N"/>
    <property type="match status" value="1"/>
</dbReference>
<proteinExistence type="predicted"/>
<keyword evidence="2" id="KW-1133">Transmembrane helix</keyword>
<dbReference type="InterPro" id="IPR014044">
    <property type="entry name" value="CAP_dom"/>
</dbReference>
<protein>
    <submittedName>
        <fullName evidence="5">CAP-associated domain-containing protein</fullName>
    </submittedName>
</protein>
<dbReference type="InterPro" id="IPR035940">
    <property type="entry name" value="CAP_sf"/>
</dbReference>
<feature type="transmembrane region" description="Helical" evidence="2">
    <location>
        <begin position="5"/>
        <end position="22"/>
    </location>
</feature>
<dbReference type="PANTHER" id="PTHR31157">
    <property type="entry name" value="SCP DOMAIN-CONTAINING PROTEIN"/>
    <property type="match status" value="1"/>
</dbReference>
<dbReference type="Proteomes" id="UP001398420">
    <property type="component" value="Unassembled WGS sequence"/>
</dbReference>
<evidence type="ECO:0000313" key="5">
    <source>
        <dbReference type="EMBL" id="MEL5986947.1"/>
    </source>
</evidence>
<keyword evidence="6" id="KW-1185">Reference proteome</keyword>
<dbReference type="EMBL" id="JBCEWA010000001">
    <property type="protein sequence ID" value="MEL5986947.1"/>
    <property type="molecule type" value="Genomic_DNA"/>
</dbReference>
<evidence type="ECO:0000256" key="1">
    <source>
        <dbReference type="SAM" id="MobiDB-lite"/>
    </source>
</evidence>
<dbReference type="PANTHER" id="PTHR31157:SF26">
    <property type="entry name" value="SCP-LIKE EXTRACELLULAR PROTEIN"/>
    <property type="match status" value="1"/>
</dbReference>